<gene>
    <name evidence="1" type="ordered locus">Paes_1221</name>
</gene>
<proteinExistence type="predicted"/>
<dbReference type="HOGENOM" id="CLU_157878_0_0_10"/>
<evidence type="ECO:0008006" key="3">
    <source>
        <dbReference type="Google" id="ProtNLM"/>
    </source>
</evidence>
<dbReference type="AlphaFoldDB" id="B4S862"/>
<dbReference type="EMBL" id="CP001108">
    <property type="protein sequence ID" value="ACF46249.1"/>
    <property type="molecule type" value="Genomic_DNA"/>
</dbReference>
<sequence length="118" mass="13682">MKSLVFVYNSNSGPISGLLDIGHKILSPETYQCSLCDLTHDAFAEKEGWREFRKNIGVPMEFLHKDEFEKKYDRTAIYPVIFRKKEDLEVLMSKEDIDKLKNLDELIEAVKKALPETT</sequence>
<evidence type="ECO:0000313" key="2">
    <source>
        <dbReference type="Proteomes" id="UP000002725"/>
    </source>
</evidence>
<dbReference type="Proteomes" id="UP000002725">
    <property type="component" value="Chromosome"/>
</dbReference>
<name>B4S862_PROA2</name>
<dbReference type="KEGG" id="paa:Paes_1221"/>
<dbReference type="RefSeq" id="WP_012505784.1">
    <property type="nucleotide sequence ID" value="NC_011059.1"/>
</dbReference>
<accession>B4S862</accession>
<evidence type="ECO:0000313" key="1">
    <source>
        <dbReference type="EMBL" id="ACF46249.1"/>
    </source>
</evidence>
<protein>
    <recommendedName>
        <fullName evidence="3">GTPase</fullName>
    </recommendedName>
</protein>
<dbReference type="eggNOG" id="ENOG5032YEY">
    <property type="taxonomic scope" value="Bacteria"/>
</dbReference>
<reference evidence="1" key="1">
    <citation type="submission" date="2008-06" db="EMBL/GenBank/DDBJ databases">
        <title>Complete sequence of chromosome of Prosthecochloris aestuarii DSM 271.</title>
        <authorList>
            <consortium name="US DOE Joint Genome Institute"/>
            <person name="Lucas S."/>
            <person name="Copeland A."/>
            <person name="Lapidus A."/>
            <person name="Glavina del Rio T."/>
            <person name="Dalin E."/>
            <person name="Tice H."/>
            <person name="Bruce D."/>
            <person name="Goodwin L."/>
            <person name="Pitluck S."/>
            <person name="Schmutz J."/>
            <person name="Larimer F."/>
            <person name="Land M."/>
            <person name="Hauser L."/>
            <person name="Kyrpides N."/>
            <person name="Anderson I."/>
            <person name="Liu Z."/>
            <person name="Li T."/>
            <person name="Zhao F."/>
            <person name="Overmann J."/>
            <person name="Bryant D.A."/>
            <person name="Richardson P."/>
        </authorList>
    </citation>
    <scope>NUCLEOTIDE SEQUENCE [LARGE SCALE GENOMIC DNA]</scope>
    <source>
        <strain evidence="1">DSM 271</strain>
    </source>
</reference>
<organism evidence="1 2">
    <name type="scientific">Prosthecochloris aestuarii (strain DSM 271 / SK 413)</name>
    <dbReference type="NCBI Taxonomy" id="290512"/>
    <lineage>
        <taxon>Bacteria</taxon>
        <taxon>Pseudomonadati</taxon>
        <taxon>Chlorobiota</taxon>
        <taxon>Chlorobiia</taxon>
        <taxon>Chlorobiales</taxon>
        <taxon>Chlorobiaceae</taxon>
        <taxon>Prosthecochloris</taxon>
    </lineage>
</organism>
<keyword evidence="2" id="KW-1185">Reference proteome</keyword>
<dbReference type="STRING" id="290512.Paes_1221"/>